<reference evidence="3" key="1">
    <citation type="submission" date="2017-09" db="EMBL/GenBank/DDBJ databases">
        <title>Depth-based differentiation of microbial function through sediment-hosted aquifers and enrichment of novel symbionts in the deep terrestrial subsurface.</title>
        <authorList>
            <person name="Probst A.J."/>
            <person name="Ladd B."/>
            <person name="Jarett J.K."/>
            <person name="Geller-Mcgrath D.E."/>
            <person name="Sieber C.M.K."/>
            <person name="Emerson J.B."/>
            <person name="Anantharaman K."/>
            <person name="Thomas B.C."/>
            <person name="Malmstrom R."/>
            <person name="Stieglmeier M."/>
            <person name="Klingl A."/>
            <person name="Woyke T."/>
            <person name="Ryan C.M."/>
            <person name="Banfield J.F."/>
        </authorList>
    </citation>
    <scope>NUCLEOTIDE SEQUENCE [LARGE SCALE GENOMIC DNA]</scope>
</reference>
<proteinExistence type="predicted"/>
<dbReference type="EMBL" id="PFBZ01000154">
    <property type="protein sequence ID" value="PIT86364.1"/>
    <property type="molecule type" value="Genomic_DNA"/>
</dbReference>
<dbReference type="AlphaFoldDB" id="A0A2M6W0N3"/>
<dbReference type="Proteomes" id="UP000229362">
    <property type="component" value="Unassembled WGS sequence"/>
</dbReference>
<feature type="domain" description="Lcl C-terminal" evidence="1">
    <location>
        <begin position="40"/>
        <end position="123"/>
    </location>
</feature>
<protein>
    <recommendedName>
        <fullName evidence="1">Lcl C-terminal domain-containing protein</fullName>
    </recommendedName>
</protein>
<name>A0A2M6W0N3_9BACT</name>
<comment type="caution">
    <text evidence="2">The sequence shown here is derived from an EMBL/GenBank/DDBJ whole genome shotgun (WGS) entry which is preliminary data.</text>
</comment>
<gene>
    <name evidence="2" type="ORF">COU33_03585</name>
</gene>
<evidence type="ECO:0000313" key="2">
    <source>
        <dbReference type="EMBL" id="PIT86364.1"/>
    </source>
</evidence>
<accession>A0A2M6W0N3</accession>
<feature type="non-terminal residue" evidence="2">
    <location>
        <position position="1"/>
    </location>
</feature>
<dbReference type="Pfam" id="PF07603">
    <property type="entry name" value="Lcl_C"/>
    <property type="match status" value="1"/>
</dbReference>
<evidence type="ECO:0000259" key="1">
    <source>
        <dbReference type="Pfam" id="PF07603"/>
    </source>
</evidence>
<sequence>SFSISGGDIGGTHPTIGVGNNNVAVGTKNWLERYYVSTAGTFNAMDNCKAKGSGWRLPTIVELDSIRDQAKGSAPYSYLPAIVSGSYWSSSERSATNAYHLYFDNGGVSGNSKSLFGYSRCVRGAM</sequence>
<organism evidence="2 3">
    <name type="scientific">Candidatus Magasanikbacteria bacterium CG10_big_fil_rev_8_21_14_0_10_43_6</name>
    <dbReference type="NCBI Taxonomy" id="1974650"/>
    <lineage>
        <taxon>Bacteria</taxon>
        <taxon>Candidatus Magasanikiibacteriota</taxon>
    </lineage>
</organism>
<dbReference type="InterPro" id="IPR011460">
    <property type="entry name" value="Lcl_C"/>
</dbReference>
<evidence type="ECO:0000313" key="3">
    <source>
        <dbReference type="Proteomes" id="UP000229362"/>
    </source>
</evidence>